<comment type="subcellular location">
    <subcellularLocation>
        <location evidence="3">Cell junction</location>
        <location evidence="3">Tight junction</location>
    </subcellularLocation>
    <subcellularLocation>
        <location evidence="1">Lateral cell membrane</location>
    </subcellularLocation>
    <subcellularLocation>
        <location evidence="2">Membrane</location>
        <topology evidence="2">Multi-pass membrane protein</topology>
    </subcellularLocation>
</comment>
<evidence type="ECO:0000256" key="6">
    <source>
        <dbReference type="ARBA" id="ARBA00022473"/>
    </source>
</evidence>
<sequence>MFFEIVRFGLIHAAALIAVAALTCRDQLVLRALLVVSTLLYILYYLVVPEIMLWDALFWTVVNLGVNLLMMARLVLARTQFRLSAEERRLFAALGGLSPGEFRSLMKIGHWRRSEGNDTLLREGEAVEKVYYVLEGRSHVEKAGRSLVLGPQSFVGEAGFLRRQPASATVTVEPGTCYVEWSVTALNALRVRRPLIKVALDGLLASDMAAKMAAA</sequence>
<dbReference type="PANTHER" id="PTHR12101:SF17">
    <property type="entry name" value="BLOOD VESSEL EPICARDIAL SUBSTANCE"/>
    <property type="match status" value="1"/>
</dbReference>
<dbReference type="OrthoDB" id="7638398at2"/>
<dbReference type="RefSeq" id="WP_105865287.1">
    <property type="nucleotide sequence ID" value="NZ_PUEJ01000014.1"/>
</dbReference>
<dbReference type="CDD" id="cd00038">
    <property type="entry name" value="CAP_ED"/>
    <property type="match status" value="1"/>
</dbReference>
<dbReference type="InterPro" id="IPR014710">
    <property type="entry name" value="RmlC-like_jellyroll"/>
</dbReference>
<keyword evidence="13" id="KW-0325">Glycoprotein</keyword>
<evidence type="ECO:0000256" key="1">
    <source>
        <dbReference type="ARBA" id="ARBA00004124"/>
    </source>
</evidence>
<keyword evidence="12 14" id="KW-0472">Membrane</keyword>
<dbReference type="InterPro" id="IPR006916">
    <property type="entry name" value="POPDC1-3"/>
</dbReference>
<dbReference type="Proteomes" id="UP000237682">
    <property type="component" value="Unassembled WGS sequence"/>
</dbReference>
<evidence type="ECO:0000313" key="17">
    <source>
        <dbReference type="Proteomes" id="UP000237682"/>
    </source>
</evidence>
<evidence type="ECO:0000256" key="11">
    <source>
        <dbReference type="ARBA" id="ARBA00022989"/>
    </source>
</evidence>
<dbReference type="Pfam" id="PF04831">
    <property type="entry name" value="POPDC1-3"/>
    <property type="match status" value="1"/>
</dbReference>
<evidence type="ECO:0000256" key="3">
    <source>
        <dbReference type="ARBA" id="ARBA00004435"/>
    </source>
</evidence>
<evidence type="ECO:0000256" key="2">
    <source>
        <dbReference type="ARBA" id="ARBA00004141"/>
    </source>
</evidence>
<evidence type="ECO:0000256" key="12">
    <source>
        <dbReference type="ARBA" id="ARBA00023136"/>
    </source>
</evidence>
<organism evidence="16 17">
    <name type="scientific">Labrys okinawensis</name>
    <dbReference type="NCBI Taxonomy" id="346911"/>
    <lineage>
        <taxon>Bacteria</taxon>
        <taxon>Pseudomonadati</taxon>
        <taxon>Pseudomonadota</taxon>
        <taxon>Alphaproteobacteria</taxon>
        <taxon>Hyphomicrobiales</taxon>
        <taxon>Xanthobacteraceae</taxon>
        <taxon>Labrys</taxon>
    </lineage>
</organism>
<proteinExistence type="inferred from homology"/>
<dbReference type="PANTHER" id="PTHR12101">
    <property type="entry name" value="POPEYE DOMAIN CONTAINING PROTEIN"/>
    <property type="match status" value="1"/>
</dbReference>
<evidence type="ECO:0000256" key="5">
    <source>
        <dbReference type="ARBA" id="ARBA00022427"/>
    </source>
</evidence>
<dbReference type="GO" id="GO:0007155">
    <property type="term" value="P:cell adhesion"/>
    <property type="evidence" value="ECO:0007669"/>
    <property type="project" value="UniProtKB-KW"/>
</dbReference>
<keyword evidence="8 14" id="KW-0812">Transmembrane</keyword>
<dbReference type="AlphaFoldDB" id="A0A2S9Q4R9"/>
<reference evidence="16 17" key="1">
    <citation type="submission" date="2018-02" db="EMBL/GenBank/DDBJ databases">
        <title>Whole genome sequencing of endophytic bacterium.</title>
        <authorList>
            <person name="Eedara R."/>
            <person name="Podile A.R."/>
        </authorList>
    </citation>
    <scope>NUCLEOTIDE SEQUENCE [LARGE SCALE GENOMIC DNA]</scope>
    <source>
        <strain evidence="16 17">RP1T</strain>
    </source>
</reference>
<keyword evidence="17" id="KW-1185">Reference proteome</keyword>
<dbReference type="EMBL" id="PUEJ01000014">
    <property type="protein sequence ID" value="PRH84325.1"/>
    <property type="molecule type" value="Genomic_DNA"/>
</dbReference>
<evidence type="ECO:0000256" key="7">
    <source>
        <dbReference type="ARBA" id="ARBA00022475"/>
    </source>
</evidence>
<dbReference type="GO" id="GO:0016328">
    <property type="term" value="C:lateral plasma membrane"/>
    <property type="evidence" value="ECO:0007669"/>
    <property type="project" value="UniProtKB-SubCell"/>
</dbReference>
<name>A0A2S9Q4R9_9HYPH</name>
<evidence type="ECO:0000256" key="9">
    <source>
        <dbReference type="ARBA" id="ARBA00022889"/>
    </source>
</evidence>
<dbReference type="SUPFAM" id="SSF51206">
    <property type="entry name" value="cAMP-binding domain-like"/>
    <property type="match status" value="1"/>
</dbReference>
<evidence type="ECO:0000256" key="4">
    <source>
        <dbReference type="ARBA" id="ARBA00007146"/>
    </source>
</evidence>
<evidence type="ECO:0000256" key="14">
    <source>
        <dbReference type="SAM" id="Phobius"/>
    </source>
</evidence>
<dbReference type="GO" id="GO:0005923">
    <property type="term" value="C:bicellular tight junction"/>
    <property type="evidence" value="ECO:0007669"/>
    <property type="project" value="UniProtKB-SubCell"/>
</dbReference>
<evidence type="ECO:0000313" key="16">
    <source>
        <dbReference type="EMBL" id="PRH84325.1"/>
    </source>
</evidence>
<protein>
    <recommendedName>
        <fullName evidence="15">Cyclic nucleotide-binding domain-containing protein</fullName>
    </recommendedName>
</protein>
<dbReference type="InterPro" id="IPR000595">
    <property type="entry name" value="cNMP-bd_dom"/>
</dbReference>
<keyword evidence="7" id="KW-1003">Cell membrane</keyword>
<dbReference type="Gene3D" id="2.60.120.10">
    <property type="entry name" value="Jelly Rolls"/>
    <property type="match status" value="1"/>
</dbReference>
<dbReference type="Pfam" id="PF00027">
    <property type="entry name" value="cNMP_binding"/>
    <property type="match status" value="1"/>
</dbReference>
<accession>A0A2S9Q4R9</accession>
<dbReference type="InterPro" id="IPR055272">
    <property type="entry name" value="POPDC1-3_dom"/>
</dbReference>
<comment type="similarity">
    <text evidence="4">Belongs to the popeye family.</text>
</comment>
<dbReference type="InterPro" id="IPR018490">
    <property type="entry name" value="cNMP-bd_dom_sf"/>
</dbReference>
<feature type="transmembrane region" description="Helical" evidence="14">
    <location>
        <begin position="6"/>
        <end position="23"/>
    </location>
</feature>
<keyword evidence="9" id="KW-0130">Cell adhesion</keyword>
<feature type="transmembrane region" description="Helical" evidence="14">
    <location>
        <begin position="53"/>
        <end position="76"/>
    </location>
</feature>
<evidence type="ECO:0000259" key="15">
    <source>
        <dbReference type="PROSITE" id="PS50042"/>
    </source>
</evidence>
<dbReference type="PROSITE" id="PS50042">
    <property type="entry name" value="CNMP_BINDING_3"/>
    <property type="match status" value="1"/>
</dbReference>
<keyword evidence="10" id="KW-0965">Cell junction</keyword>
<keyword evidence="11 14" id="KW-1133">Transmembrane helix</keyword>
<evidence type="ECO:0000256" key="10">
    <source>
        <dbReference type="ARBA" id="ARBA00022949"/>
    </source>
</evidence>
<feature type="domain" description="Cyclic nucleotide-binding" evidence="15">
    <location>
        <begin position="93"/>
        <end position="172"/>
    </location>
</feature>
<keyword evidence="6" id="KW-0217">Developmental protein</keyword>
<gene>
    <name evidence="16" type="ORF">C5L14_27690</name>
</gene>
<comment type="caution">
    <text evidence="16">The sequence shown here is derived from an EMBL/GenBank/DDBJ whole genome shotgun (WGS) entry which is preliminary data.</text>
</comment>
<dbReference type="GO" id="GO:0030552">
    <property type="term" value="F:cAMP binding"/>
    <property type="evidence" value="ECO:0007669"/>
    <property type="project" value="TreeGrafter"/>
</dbReference>
<feature type="transmembrane region" description="Helical" evidence="14">
    <location>
        <begin position="28"/>
        <end position="47"/>
    </location>
</feature>
<evidence type="ECO:0000256" key="13">
    <source>
        <dbReference type="ARBA" id="ARBA00023180"/>
    </source>
</evidence>
<keyword evidence="5" id="KW-0796">Tight junction</keyword>
<evidence type="ECO:0000256" key="8">
    <source>
        <dbReference type="ARBA" id="ARBA00022692"/>
    </source>
</evidence>